<evidence type="ECO:0000256" key="6">
    <source>
        <dbReference type="ARBA" id="ARBA00023029"/>
    </source>
</evidence>
<evidence type="ECO:0000256" key="7">
    <source>
        <dbReference type="ARBA" id="ARBA00023125"/>
    </source>
</evidence>
<dbReference type="RefSeq" id="WP_220253462.1">
    <property type="nucleotide sequence ID" value="NZ_JAICCF010000006.1"/>
</dbReference>
<evidence type="ECO:0000313" key="10">
    <source>
        <dbReference type="EMBL" id="MBW8688142.1"/>
    </source>
</evidence>
<feature type="domain" description="DNA topoisomerase type IIA subunit B" evidence="9">
    <location>
        <begin position="233"/>
        <end position="347"/>
    </location>
</feature>
<reference evidence="10 11" key="1">
    <citation type="submission" date="2021-08" db="EMBL/GenBank/DDBJ databases">
        <title>The genome sequence of Chitinophaga sp. B61.</title>
        <authorList>
            <person name="Zhang X."/>
        </authorList>
    </citation>
    <scope>NUCLEOTIDE SEQUENCE [LARGE SCALE GENOMIC DNA]</scope>
    <source>
        <strain evidence="10 11">B61</strain>
    </source>
</reference>
<comment type="catalytic activity">
    <reaction evidence="1">
        <text>ATP-dependent breakage, passage and rejoining of double-stranded DNA.</text>
        <dbReference type="EC" id="5.6.2.2"/>
    </reaction>
</comment>
<keyword evidence="4" id="KW-0547">Nucleotide-binding</keyword>
<gene>
    <name evidence="10" type="ORF">K1Y79_27645</name>
</gene>
<dbReference type="Gene3D" id="3.30.565.10">
    <property type="entry name" value="Histidine kinase-like ATPase, C-terminal domain"/>
    <property type="match status" value="1"/>
</dbReference>
<dbReference type="EC" id="5.6.2.2" evidence="3"/>
<evidence type="ECO:0000256" key="1">
    <source>
        <dbReference type="ARBA" id="ARBA00000185"/>
    </source>
</evidence>
<dbReference type="SUPFAM" id="SSF55874">
    <property type="entry name" value="ATPase domain of HSP90 chaperone/DNA topoisomerase II/histidine kinase"/>
    <property type="match status" value="1"/>
</dbReference>
<keyword evidence="5" id="KW-0067">ATP-binding</keyword>
<evidence type="ECO:0000256" key="2">
    <source>
        <dbReference type="ARBA" id="ARBA00010708"/>
    </source>
</evidence>
<dbReference type="EMBL" id="JAICCF010000006">
    <property type="protein sequence ID" value="MBW8688142.1"/>
    <property type="molecule type" value="Genomic_DNA"/>
</dbReference>
<dbReference type="Pfam" id="PF00204">
    <property type="entry name" value="DNA_gyraseB"/>
    <property type="match status" value="1"/>
</dbReference>
<organism evidence="10 11">
    <name type="scientific">Chitinophaga rhizophila</name>
    <dbReference type="NCBI Taxonomy" id="2866212"/>
    <lineage>
        <taxon>Bacteria</taxon>
        <taxon>Pseudomonadati</taxon>
        <taxon>Bacteroidota</taxon>
        <taxon>Chitinophagia</taxon>
        <taxon>Chitinophagales</taxon>
        <taxon>Chitinophagaceae</taxon>
        <taxon>Chitinophaga</taxon>
    </lineage>
</organism>
<accession>A0ABS7GMP5</accession>
<keyword evidence="11" id="KW-1185">Reference proteome</keyword>
<name>A0ABS7GMP5_9BACT</name>
<dbReference type="InterPro" id="IPR013506">
    <property type="entry name" value="Topo_IIA_bsu_dom2"/>
</dbReference>
<proteinExistence type="inferred from homology"/>
<evidence type="ECO:0000256" key="3">
    <source>
        <dbReference type="ARBA" id="ARBA00012895"/>
    </source>
</evidence>
<keyword evidence="6" id="KW-0799">Topoisomerase</keyword>
<dbReference type="SUPFAM" id="SSF54211">
    <property type="entry name" value="Ribosomal protein S5 domain 2-like"/>
    <property type="match status" value="1"/>
</dbReference>
<dbReference type="InterPro" id="IPR014721">
    <property type="entry name" value="Ribsml_uS5_D2-typ_fold_subgr"/>
</dbReference>
<dbReference type="PANTHER" id="PTHR45866:SF1">
    <property type="entry name" value="DNA GYRASE SUBUNIT B, MITOCHONDRIAL"/>
    <property type="match status" value="1"/>
</dbReference>
<protein>
    <recommendedName>
        <fullName evidence="3">DNA topoisomerase (ATP-hydrolyzing)</fullName>
        <ecNumber evidence="3">5.6.2.2</ecNumber>
    </recommendedName>
</protein>
<dbReference type="InterPro" id="IPR036890">
    <property type="entry name" value="HATPase_C_sf"/>
</dbReference>
<evidence type="ECO:0000313" key="11">
    <source>
        <dbReference type="Proteomes" id="UP000812961"/>
    </source>
</evidence>
<evidence type="ECO:0000259" key="9">
    <source>
        <dbReference type="Pfam" id="PF00204"/>
    </source>
</evidence>
<dbReference type="Proteomes" id="UP000812961">
    <property type="component" value="Unassembled WGS sequence"/>
</dbReference>
<evidence type="ECO:0000256" key="4">
    <source>
        <dbReference type="ARBA" id="ARBA00022741"/>
    </source>
</evidence>
<keyword evidence="8" id="KW-0413">Isomerase</keyword>
<sequence>MNGRPSLSIVESIRNRPVMYLGSANSYGIRKLIKTLITDYLEDVTGISVIEVTFNLENHLSLVISGTSVDELLHEIAFLSEIASGKNFKATLLVAVSRTLLIRIAANDELHVLSAHGGAYDMIVEPANGEPNCIKVDAWLDPDIFKHSDVAYIPTNIMLQQLAYLNPGLKIISLDNRGELQRNVFYFKTGITELFSDLLDKHDYGSVNAWLPLELKTAINGYIIHIILRYHHIYTSYPAPYIRSFANNETTKQHGSLVDGVIKGLEDAFEETGVREEADLKVTKKRIGKQLVLFAAVKGDPITYAGAGKDKLDMPGLKKDVRKYVKRAVLKYLEGSVADRKRVLKKFER</sequence>
<comment type="similarity">
    <text evidence="2">Belongs to the type II topoisomerase GyrB family.</text>
</comment>
<comment type="caution">
    <text evidence="10">The sequence shown here is derived from an EMBL/GenBank/DDBJ whole genome shotgun (WGS) entry which is preliminary data.</text>
</comment>
<dbReference type="PANTHER" id="PTHR45866">
    <property type="entry name" value="DNA GYRASE/TOPOISOMERASE SUBUNIT B"/>
    <property type="match status" value="1"/>
</dbReference>
<dbReference type="InterPro" id="IPR020568">
    <property type="entry name" value="Ribosomal_Su5_D2-typ_SF"/>
</dbReference>
<evidence type="ECO:0000256" key="8">
    <source>
        <dbReference type="ARBA" id="ARBA00023235"/>
    </source>
</evidence>
<evidence type="ECO:0000256" key="5">
    <source>
        <dbReference type="ARBA" id="ARBA00022840"/>
    </source>
</evidence>
<dbReference type="Gene3D" id="3.30.230.10">
    <property type="match status" value="1"/>
</dbReference>
<keyword evidence="7" id="KW-0238">DNA-binding</keyword>